<dbReference type="RefSeq" id="YP_010061266.1">
    <property type="nucleotide sequence ID" value="NC_054781.1"/>
</dbReference>
<keyword evidence="2" id="KW-1185">Reference proteome</keyword>
<gene>
    <name evidence="1" type="primary">42</name>
    <name evidence="1" type="ORF">SEA_PRIAMO_42</name>
</gene>
<dbReference type="EMBL" id="MH155876">
    <property type="protein sequence ID" value="AWN05805.1"/>
    <property type="molecule type" value="Genomic_DNA"/>
</dbReference>
<dbReference type="Proteomes" id="UP000246233">
    <property type="component" value="Segment"/>
</dbReference>
<sequence>MIDTDEQDHDFFDILYQQWSKSTMAEFGYWMPEEARVPSICETDNGHWDFNVYAVNQETNAKELVATGLSEDDADFICGLHGALPDLIRRLHEAIDDATRKDEENDRAQWMLADALLENNALRERIVDLEKALGE</sequence>
<protein>
    <submittedName>
        <fullName evidence="1">Uncharacterized protein</fullName>
    </submittedName>
</protein>
<accession>A0A2U8UQ78</accession>
<dbReference type="GeneID" id="64869150"/>
<evidence type="ECO:0000313" key="2">
    <source>
        <dbReference type="Proteomes" id="UP000246233"/>
    </source>
</evidence>
<reference evidence="2" key="1">
    <citation type="submission" date="2018-04" db="EMBL/GenBank/DDBJ databases">
        <authorList>
            <person name="Gomez-Rosado J.O."/>
            <person name="Gonzalez-Garcia E.M."/>
            <person name="Gonzalez-Leon M.A."/>
            <person name="Gonzalez-Rodriguez J."/>
            <person name="Gonzalez-Santos L.I."/>
            <person name="Goveo-Rivera I.A."/>
            <person name="Gutierrez-Silva J.C."/>
            <person name="Issa-Mahmud S."/>
            <person name="Lopez-Llera J.N."/>
            <person name="Marrero-Visalden G."/>
            <person name="Muyet-Blasini E."/>
            <person name="Ortiz-Torres X.D."/>
            <person name="Palacios-Vallejo J.G."/>
            <person name="Pichardo-Gonzalez P.A."/>
            <person name="Pou-Acosta P.M."/>
            <person name="Velez-Velazquez R.M."/>
            <person name="Fernandez-Martinez M."/>
            <person name="Maldonado-Vazquez N."/>
            <person name="Rubin M."/>
            <person name="Vazquez E."/>
            <person name="Garlena R.A."/>
            <person name="Russell D.A."/>
            <person name="Pope W.H."/>
            <person name="Jacobs-Sera D."/>
            <person name="Hatfull G.F."/>
        </authorList>
    </citation>
    <scope>NUCLEOTIDE SEQUENCE [LARGE SCALE GENOMIC DNA]</scope>
</reference>
<proteinExistence type="predicted"/>
<dbReference type="KEGG" id="vg:64869150"/>
<evidence type="ECO:0000313" key="1">
    <source>
        <dbReference type="EMBL" id="AWN05805.1"/>
    </source>
</evidence>
<organism evidence="1 2">
    <name type="scientific">Mycobacterium phage Priamo</name>
    <dbReference type="NCBI Taxonomy" id="2182403"/>
    <lineage>
        <taxon>Viruses</taxon>
        <taxon>Duplodnaviria</taxon>
        <taxon>Heunggongvirae</taxon>
        <taxon>Uroviricota</taxon>
        <taxon>Caudoviricetes</taxon>
        <taxon>Gladiatorvirus</taxon>
        <taxon>Gladiatorvirus priamo</taxon>
    </lineage>
</organism>
<name>A0A2U8UQ78_9CAUD</name>